<gene>
    <name evidence="1" type="ORF">AVEN_162068_1</name>
</gene>
<organism evidence="1 2">
    <name type="scientific">Araneus ventricosus</name>
    <name type="common">Orbweaver spider</name>
    <name type="synonym">Epeira ventricosa</name>
    <dbReference type="NCBI Taxonomy" id="182803"/>
    <lineage>
        <taxon>Eukaryota</taxon>
        <taxon>Metazoa</taxon>
        <taxon>Ecdysozoa</taxon>
        <taxon>Arthropoda</taxon>
        <taxon>Chelicerata</taxon>
        <taxon>Arachnida</taxon>
        <taxon>Araneae</taxon>
        <taxon>Araneomorphae</taxon>
        <taxon>Entelegynae</taxon>
        <taxon>Araneoidea</taxon>
        <taxon>Araneidae</taxon>
        <taxon>Araneus</taxon>
    </lineage>
</organism>
<proteinExistence type="predicted"/>
<accession>A0A4Y2L5K2</accession>
<keyword evidence="2" id="KW-1185">Reference proteome</keyword>
<evidence type="ECO:0000313" key="2">
    <source>
        <dbReference type="Proteomes" id="UP000499080"/>
    </source>
</evidence>
<protein>
    <submittedName>
        <fullName evidence="1">Uncharacterized protein</fullName>
    </submittedName>
</protein>
<comment type="caution">
    <text evidence="1">The sequence shown here is derived from an EMBL/GenBank/DDBJ whole genome shotgun (WGS) entry which is preliminary data.</text>
</comment>
<reference evidence="1 2" key="1">
    <citation type="journal article" date="2019" name="Sci. Rep.">
        <title>Orb-weaving spider Araneus ventricosus genome elucidates the spidroin gene catalogue.</title>
        <authorList>
            <person name="Kono N."/>
            <person name="Nakamura H."/>
            <person name="Ohtoshi R."/>
            <person name="Moran D.A.P."/>
            <person name="Shinohara A."/>
            <person name="Yoshida Y."/>
            <person name="Fujiwara M."/>
            <person name="Mori M."/>
            <person name="Tomita M."/>
            <person name="Arakawa K."/>
        </authorList>
    </citation>
    <scope>NUCLEOTIDE SEQUENCE [LARGE SCALE GENOMIC DNA]</scope>
</reference>
<sequence length="113" mass="13096">MASAFEKVKIHLFFSFHLVQDKVQKRFILKKKGWQRRLVPATNLLKQKSENTFLRNNGQSVEDGHCNRRNSSGELRKVFENRLVVTDKRRILLHCPSGPFDPGKNLLSSFLAC</sequence>
<name>A0A4Y2L5K2_ARAVE</name>
<dbReference type="Proteomes" id="UP000499080">
    <property type="component" value="Unassembled WGS sequence"/>
</dbReference>
<evidence type="ECO:0000313" key="1">
    <source>
        <dbReference type="EMBL" id="GBN09103.1"/>
    </source>
</evidence>
<dbReference type="AlphaFoldDB" id="A0A4Y2L5K2"/>
<dbReference type="EMBL" id="BGPR01005320">
    <property type="protein sequence ID" value="GBN09103.1"/>
    <property type="molecule type" value="Genomic_DNA"/>
</dbReference>